<comment type="caution">
    <text evidence="1">The sequence shown here is derived from an EMBL/GenBank/DDBJ whole genome shotgun (WGS) entry which is preliminary data.</text>
</comment>
<reference evidence="1 2" key="1">
    <citation type="submission" date="2018-01" db="EMBL/GenBank/DDBJ databases">
        <title>Draft genome sequence of Jiangella sp. GTF31.</title>
        <authorList>
            <person name="Sahin N."/>
            <person name="Ay H."/>
            <person name="Saygin H."/>
        </authorList>
    </citation>
    <scope>NUCLEOTIDE SEQUENCE [LARGE SCALE GENOMIC DNA]</scope>
    <source>
        <strain evidence="1 2">GTF31</strain>
    </source>
</reference>
<evidence type="ECO:0000313" key="2">
    <source>
        <dbReference type="Proteomes" id="UP000248764"/>
    </source>
</evidence>
<organism evidence="1 2">
    <name type="scientific">Jiangella anatolica</name>
    <dbReference type="NCBI Taxonomy" id="2670374"/>
    <lineage>
        <taxon>Bacteria</taxon>
        <taxon>Bacillati</taxon>
        <taxon>Actinomycetota</taxon>
        <taxon>Actinomycetes</taxon>
        <taxon>Jiangellales</taxon>
        <taxon>Jiangellaceae</taxon>
        <taxon>Jiangella</taxon>
    </lineage>
</organism>
<gene>
    <name evidence="1" type="ORF">C1I92_30155</name>
</gene>
<dbReference type="AlphaFoldDB" id="A0A2W2BU52"/>
<evidence type="ECO:0000313" key="1">
    <source>
        <dbReference type="EMBL" id="PZF79639.1"/>
    </source>
</evidence>
<dbReference type="Proteomes" id="UP000248764">
    <property type="component" value="Unassembled WGS sequence"/>
</dbReference>
<keyword evidence="2" id="KW-1185">Reference proteome</keyword>
<dbReference type="EMBL" id="POTW01000125">
    <property type="protein sequence ID" value="PZF79639.1"/>
    <property type="molecule type" value="Genomic_DNA"/>
</dbReference>
<proteinExistence type="predicted"/>
<accession>A0A2W2BU52</accession>
<sequence>MGTRLGEAALGLTALAGRRVLDVAAGVAMPVEAAASVMMRSGGSVARRTGVARRVDRLARIGRDEQRRNERMAADLLRSAWRRSVAQALADADVEAALAGVDLDAIVARVDVDAVVERVGVPELVERVLDDVDLGRIVRESSAGMAAETVDAVRWRSAGADRALNGFIDRVVLRRSPRDGSRSPP</sequence>
<name>A0A2W2BU52_9ACTN</name>
<protein>
    <submittedName>
        <fullName evidence="1">Uncharacterized protein</fullName>
    </submittedName>
</protein>